<evidence type="ECO:0000313" key="2">
    <source>
        <dbReference type="Proteomes" id="UP000005239"/>
    </source>
</evidence>
<dbReference type="EnsemblMetazoa" id="PPA37005.1">
    <property type="protein sequence ID" value="PPA37005.1"/>
    <property type="gene ID" value="WBGene00275374"/>
</dbReference>
<accession>A0A2A6BEM1</accession>
<proteinExistence type="predicted"/>
<dbReference type="AlphaFoldDB" id="A0A2A6BEM1"/>
<name>A0A2A6BEM1_PRIPA</name>
<gene>
    <name evidence="1" type="primary">WBGene00275374</name>
</gene>
<protein>
    <submittedName>
        <fullName evidence="1">Uncharacterized protein</fullName>
    </submittedName>
</protein>
<dbReference type="Proteomes" id="UP000005239">
    <property type="component" value="Unassembled WGS sequence"/>
</dbReference>
<reference evidence="1" key="2">
    <citation type="submission" date="2022-06" db="UniProtKB">
        <authorList>
            <consortium name="EnsemblMetazoa"/>
        </authorList>
    </citation>
    <scope>IDENTIFICATION</scope>
    <source>
        <strain evidence="1">PS312</strain>
    </source>
</reference>
<keyword evidence="2" id="KW-1185">Reference proteome</keyword>
<organism evidence="1 2">
    <name type="scientific">Pristionchus pacificus</name>
    <name type="common">Parasitic nematode worm</name>
    <dbReference type="NCBI Taxonomy" id="54126"/>
    <lineage>
        <taxon>Eukaryota</taxon>
        <taxon>Metazoa</taxon>
        <taxon>Ecdysozoa</taxon>
        <taxon>Nematoda</taxon>
        <taxon>Chromadorea</taxon>
        <taxon>Rhabditida</taxon>
        <taxon>Rhabditina</taxon>
        <taxon>Diplogasteromorpha</taxon>
        <taxon>Diplogasteroidea</taxon>
        <taxon>Neodiplogasteridae</taxon>
        <taxon>Pristionchus</taxon>
    </lineage>
</organism>
<accession>A0A8R1YSQ5</accession>
<sequence>MNSSDIVLNGLFVGLIDDVFGGGDDLFRGERRREDTSAEDEWKEDKERGRWMERGAEENLLFYKEIRRENLKE</sequence>
<reference evidence="2" key="1">
    <citation type="journal article" date="2008" name="Nat. Genet.">
        <title>The Pristionchus pacificus genome provides a unique perspective on nematode lifestyle and parasitism.</title>
        <authorList>
            <person name="Dieterich C."/>
            <person name="Clifton S.W."/>
            <person name="Schuster L.N."/>
            <person name="Chinwalla A."/>
            <person name="Delehaunty K."/>
            <person name="Dinkelacker I."/>
            <person name="Fulton L."/>
            <person name="Fulton R."/>
            <person name="Godfrey J."/>
            <person name="Minx P."/>
            <person name="Mitreva M."/>
            <person name="Roeseler W."/>
            <person name="Tian H."/>
            <person name="Witte H."/>
            <person name="Yang S.P."/>
            <person name="Wilson R.K."/>
            <person name="Sommer R.J."/>
        </authorList>
    </citation>
    <scope>NUCLEOTIDE SEQUENCE [LARGE SCALE GENOMIC DNA]</scope>
    <source>
        <strain evidence="2">PS312</strain>
    </source>
</reference>
<evidence type="ECO:0000313" key="1">
    <source>
        <dbReference type="EnsemblMetazoa" id="PPA37005.1"/>
    </source>
</evidence>